<evidence type="ECO:0000313" key="2">
    <source>
        <dbReference type="Proteomes" id="UP000345637"/>
    </source>
</evidence>
<name>A0A485A725_RAOPL</name>
<sequence length="138" mass="15350">MNIARTPARYEKVQEVAASELFKLTHESWPHDGCALNLANLLQEGGIAVPDITQALALGNYLHDERKWEKIPVGQQQAGDVGSTCGPTAHHGYDHIYLVLERQDSDKMVIVDNQKPQPHERLASGKGKTPTKFFLRPV</sequence>
<protein>
    <submittedName>
        <fullName evidence="1">Uncharacterized protein</fullName>
    </submittedName>
</protein>
<evidence type="ECO:0000313" key="1">
    <source>
        <dbReference type="EMBL" id="VFS56365.1"/>
    </source>
</evidence>
<proteinExistence type="predicted"/>
<accession>A0A485A725</accession>
<dbReference type="EMBL" id="CAADJE010000002">
    <property type="protein sequence ID" value="VFS56365.1"/>
    <property type="molecule type" value="Genomic_DNA"/>
</dbReference>
<organism evidence="1 2">
    <name type="scientific">Raoultella planticola</name>
    <name type="common">Klebsiella planticola</name>
    <dbReference type="NCBI Taxonomy" id="575"/>
    <lineage>
        <taxon>Bacteria</taxon>
        <taxon>Pseudomonadati</taxon>
        <taxon>Pseudomonadota</taxon>
        <taxon>Gammaproteobacteria</taxon>
        <taxon>Enterobacterales</taxon>
        <taxon>Enterobacteriaceae</taxon>
        <taxon>Klebsiella/Raoultella group</taxon>
        <taxon>Raoultella</taxon>
    </lineage>
</organism>
<gene>
    <name evidence="1" type="ORF">NCTC12998_00368</name>
</gene>
<dbReference type="Proteomes" id="UP000345637">
    <property type="component" value="Unassembled WGS sequence"/>
</dbReference>
<reference evidence="1 2" key="1">
    <citation type="submission" date="2019-03" db="EMBL/GenBank/DDBJ databases">
        <authorList>
            <consortium name="Pathogen Informatics"/>
        </authorList>
    </citation>
    <scope>NUCLEOTIDE SEQUENCE [LARGE SCALE GENOMIC DNA]</scope>
    <source>
        <strain evidence="1 2">NCTC12998</strain>
    </source>
</reference>
<dbReference type="AlphaFoldDB" id="A0A485A725"/>